<keyword evidence="4" id="KW-0862">Zinc</keyword>
<evidence type="ECO:0000256" key="3">
    <source>
        <dbReference type="ARBA" id="ARBA00022801"/>
    </source>
</evidence>
<protein>
    <recommendedName>
        <fullName evidence="5">Metallo-beta-lactamase domain-containing protein</fullName>
    </recommendedName>
</protein>
<evidence type="ECO:0000313" key="6">
    <source>
        <dbReference type="EMBL" id="KAL1800166.1"/>
    </source>
</evidence>
<dbReference type="InterPro" id="IPR051013">
    <property type="entry name" value="MBL_superfamily_lactonases"/>
</dbReference>
<evidence type="ECO:0000313" key="7">
    <source>
        <dbReference type="Proteomes" id="UP001578633"/>
    </source>
</evidence>
<reference evidence="6 7" key="1">
    <citation type="submission" date="2024-09" db="EMBL/GenBank/DDBJ databases">
        <title>T2T genomes of carrot and Alternaria dauci and their utility for understanding host-pathogen interaction during carrot leaf blight disease.</title>
        <authorList>
            <person name="Liu W."/>
            <person name="Xu S."/>
            <person name="Ou C."/>
            <person name="Liu X."/>
            <person name="Zhuang F."/>
            <person name="Deng X.W."/>
        </authorList>
    </citation>
    <scope>NUCLEOTIDE SEQUENCE [LARGE SCALE GENOMIC DNA]</scope>
    <source>
        <strain evidence="6 7">A2016</strain>
    </source>
</reference>
<dbReference type="Pfam" id="PF00753">
    <property type="entry name" value="Lactamase_B"/>
    <property type="match status" value="1"/>
</dbReference>
<dbReference type="Proteomes" id="UP001578633">
    <property type="component" value="Chromosome 1"/>
</dbReference>
<organism evidence="6 7">
    <name type="scientific">Alternaria dauci</name>
    <dbReference type="NCBI Taxonomy" id="48095"/>
    <lineage>
        <taxon>Eukaryota</taxon>
        <taxon>Fungi</taxon>
        <taxon>Dikarya</taxon>
        <taxon>Ascomycota</taxon>
        <taxon>Pezizomycotina</taxon>
        <taxon>Dothideomycetes</taxon>
        <taxon>Pleosporomycetidae</taxon>
        <taxon>Pleosporales</taxon>
        <taxon>Pleosporineae</taxon>
        <taxon>Pleosporaceae</taxon>
        <taxon>Alternaria</taxon>
        <taxon>Alternaria sect. Porri</taxon>
    </lineage>
</organism>
<comment type="similarity">
    <text evidence="1">Belongs to the metallo-beta-lactamase superfamily.</text>
</comment>
<dbReference type="SMART" id="SM00849">
    <property type="entry name" value="Lactamase_B"/>
    <property type="match status" value="1"/>
</dbReference>
<dbReference type="GeneID" id="96080830"/>
<dbReference type="RefSeq" id="XP_069310750.1">
    <property type="nucleotide sequence ID" value="XM_069447812.1"/>
</dbReference>
<evidence type="ECO:0000256" key="4">
    <source>
        <dbReference type="ARBA" id="ARBA00022833"/>
    </source>
</evidence>
<dbReference type="EMBL" id="JBHGVX010000001">
    <property type="protein sequence ID" value="KAL1800166.1"/>
    <property type="molecule type" value="Genomic_DNA"/>
</dbReference>
<evidence type="ECO:0000256" key="1">
    <source>
        <dbReference type="ARBA" id="ARBA00007749"/>
    </source>
</evidence>
<dbReference type="InterPro" id="IPR001279">
    <property type="entry name" value="Metallo-B-lactamas"/>
</dbReference>
<keyword evidence="7" id="KW-1185">Reference proteome</keyword>
<dbReference type="PANTHER" id="PTHR42978">
    <property type="entry name" value="QUORUM-QUENCHING LACTONASE YTNP-RELATED-RELATED"/>
    <property type="match status" value="1"/>
</dbReference>
<feature type="domain" description="Metallo-beta-lactamase" evidence="5">
    <location>
        <begin position="64"/>
        <end position="336"/>
    </location>
</feature>
<dbReference type="SUPFAM" id="SSF56281">
    <property type="entry name" value="Metallo-hydrolase/oxidoreductase"/>
    <property type="match status" value="1"/>
</dbReference>
<comment type="caution">
    <text evidence="6">The sequence shown here is derived from an EMBL/GenBank/DDBJ whole genome shotgun (WGS) entry which is preliminary data.</text>
</comment>
<keyword evidence="3" id="KW-0378">Hydrolase</keyword>
<accession>A0ABR3UXM1</accession>
<sequence>MTESSVQLPWHSIPSSTAICNVHLIQAGGIYMPTDMILLPGPDKPQEPKDLNDESGNRETFYAPDYVFFIEHAATGDKYIFDLGMRKDLENLPPVLVEDALPYFTCEPESPADILREHGSAEQQPEKVKAVIFSHMHFDHVGDGAKAGFGEAEMWVGPTCCTYARPGYPIDSRAVTLSETLPVDGSRKIVESYVPDDVLREAGDKRAGQVTEGMAQGKYVAVDLKKPEWIGIGAFDRGYDVFGDGSAYIVDAPGHSPGHQMMLVRTTSGSTENEHTFVLLAGDCYHHPDLLKEPRRTARPPYSESGMHADPEQAIDTMFRTREFARKDNIWVIGAHDMTVGEGIDSGVKELEGLVEINNWLEKGWKKQL</sequence>
<gene>
    <name evidence="6" type="ORF">ACET3X_000508</name>
</gene>
<evidence type="ECO:0000256" key="2">
    <source>
        <dbReference type="ARBA" id="ARBA00022723"/>
    </source>
</evidence>
<dbReference type="InterPro" id="IPR036866">
    <property type="entry name" value="RibonucZ/Hydroxyglut_hydro"/>
</dbReference>
<keyword evidence="2" id="KW-0479">Metal-binding</keyword>
<proteinExistence type="inferred from homology"/>
<dbReference type="Gene3D" id="3.60.15.10">
    <property type="entry name" value="Ribonuclease Z/Hydroxyacylglutathione hydrolase-like"/>
    <property type="match status" value="2"/>
</dbReference>
<evidence type="ECO:0000259" key="5">
    <source>
        <dbReference type="SMART" id="SM00849"/>
    </source>
</evidence>
<dbReference type="CDD" id="cd07730">
    <property type="entry name" value="metallo-hydrolase-like_MBL-fold"/>
    <property type="match status" value="1"/>
</dbReference>
<dbReference type="PANTHER" id="PTHR42978:SF5">
    <property type="entry name" value="METALLO-BETA-LACTAMASE DOMAIN-CONTAINING PROTEIN"/>
    <property type="match status" value="1"/>
</dbReference>
<name>A0ABR3UXM1_9PLEO</name>